<evidence type="ECO:0000259" key="11">
    <source>
        <dbReference type="Pfam" id="PF01478"/>
    </source>
</evidence>
<evidence type="ECO:0000256" key="10">
    <source>
        <dbReference type="SAM" id="Phobius"/>
    </source>
</evidence>
<feature type="transmembrane region" description="Helical" evidence="10">
    <location>
        <begin position="97"/>
        <end position="116"/>
    </location>
</feature>
<comment type="function">
    <text evidence="9">Plays an essential role in type IV pili and type II pseudopili formation by proteolytically removing the leader sequence from substrate proteins and subsequently monomethylating the alpha-amino group of the newly exposed N-terminal phenylalanine.</text>
</comment>
<dbReference type="Proteomes" id="UP000253204">
    <property type="component" value="Unassembled WGS sequence"/>
</dbReference>
<evidence type="ECO:0000256" key="4">
    <source>
        <dbReference type="ARBA" id="ARBA00022519"/>
    </source>
</evidence>
<gene>
    <name evidence="13" type="ORF">DU506_01455</name>
</gene>
<dbReference type="PANTHER" id="PTHR30487">
    <property type="entry name" value="TYPE 4 PREPILIN-LIKE PROTEINS LEADER PEPTIDE-PROCESSING ENZYME"/>
    <property type="match status" value="1"/>
</dbReference>
<dbReference type="EC" id="2.1.1.-" evidence="9"/>
<dbReference type="Gene3D" id="1.20.120.1220">
    <property type="match status" value="1"/>
</dbReference>
<protein>
    <recommendedName>
        <fullName evidence="9">Prepilin leader peptidase/N-methyltransferase</fullName>
        <ecNumber evidence="9">2.1.1.-</ecNumber>
        <ecNumber evidence="9">3.4.23.43</ecNumber>
    </recommendedName>
</protein>
<dbReference type="InterPro" id="IPR050882">
    <property type="entry name" value="Prepilin_peptidase/N-MTase"/>
</dbReference>
<keyword evidence="5 9" id="KW-0812">Transmembrane</keyword>
<feature type="domain" description="Prepilin type IV endopeptidase peptidase" evidence="11">
    <location>
        <begin position="130"/>
        <end position="236"/>
    </location>
</feature>
<reference evidence="13 14" key="1">
    <citation type="submission" date="2018-07" db="EMBL/GenBank/DDBJ databases">
        <title>Halomonas rutogse sp. nov., isolated from Lake TangqianCo on Tibetan Plateau.</title>
        <authorList>
            <person name="Lu H."/>
            <person name="Xing P."/>
            <person name="Wu Q."/>
        </authorList>
    </citation>
    <scope>NUCLEOTIDE SEQUENCE [LARGE SCALE GENOMIC DNA]</scope>
    <source>
        <strain evidence="13 14">TQ8S</strain>
    </source>
</reference>
<feature type="transmembrane region" description="Helical" evidence="10">
    <location>
        <begin position="123"/>
        <end position="139"/>
    </location>
</feature>
<dbReference type="GO" id="GO:0004190">
    <property type="term" value="F:aspartic-type endopeptidase activity"/>
    <property type="evidence" value="ECO:0007669"/>
    <property type="project" value="UniProtKB-EC"/>
</dbReference>
<dbReference type="RefSeq" id="WP_114485253.1">
    <property type="nucleotide sequence ID" value="NZ_CBCSHM010000001.1"/>
</dbReference>
<feature type="domain" description="Prepilin peptidase A24 N-terminal" evidence="12">
    <location>
        <begin position="13"/>
        <end position="114"/>
    </location>
</feature>
<dbReference type="InterPro" id="IPR010627">
    <property type="entry name" value="Prepilin_pept_A24_N"/>
</dbReference>
<keyword evidence="4" id="KW-0997">Cell inner membrane</keyword>
<dbReference type="GO" id="GO:0005886">
    <property type="term" value="C:plasma membrane"/>
    <property type="evidence" value="ECO:0007669"/>
    <property type="project" value="UniProtKB-SubCell"/>
</dbReference>
<dbReference type="InterPro" id="IPR000045">
    <property type="entry name" value="Prepilin_IV_endopep_pep"/>
</dbReference>
<evidence type="ECO:0000256" key="6">
    <source>
        <dbReference type="ARBA" id="ARBA00022989"/>
    </source>
</evidence>
<sequence>MHPLLALGLASALGLCIGSFLNVVISRLPVMMMRQWHIDALETLDQEVEELKPFNLAVPRSLCPGCESPIAWHDNVPLLGYLKRKGRCANCSASISVQYPLVEIAGALLAAGVILIHGASLESLFLLGALLALLTLAVIDFHTQLLPDIITLPLLWAGLAFHALFQPDMLQQAVIGAMGGYLVLWSVFWIFKLATGKTGMGYGDFKLMAALGAWLGWAFIPYVLVIAAFIGASVGIVAQLAIPRLRGEPIPFGPFLAIGGGLCLFFGEALIGAFQGMLTL</sequence>
<keyword evidence="9" id="KW-0489">Methyltransferase</keyword>
<evidence type="ECO:0000313" key="13">
    <source>
        <dbReference type="EMBL" id="RCV93925.1"/>
    </source>
</evidence>
<keyword evidence="14" id="KW-1185">Reference proteome</keyword>
<name>A0A368UA66_9GAMM</name>
<keyword evidence="9" id="KW-0645">Protease</keyword>
<keyword evidence="9" id="KW-0378">Hydrolase</keyword>
<feature type="transmembrane region" description="Helical" evidence="10">
    <location>
        <begin position="172"/>
        <end position="191"/>
    </location>
</feature>
<dbReference type="EMBL" id="QPIJ01000001">
    <property type="protein sequence ID" value="RCV93925.1"/>
    <property type="molecule type" value="Genomic_DNA"/>
</dbReference>
<evidence type="ECO:0000256" key="7">
    <source>
        <dbReference type="ARBA" id="ARBA00023136"/>
    </source>
</evidence>
<dbReference type="GO" id="GO:0006465">
    <property type="term" value="P:signal peptide processing"/>
    <property type="evidence" value="ECO:0007669"/>
    <property type="project" value="TreeGrafter"/>
</dbReference>
<dbReference type="OrthoDB" id="9789291at2"/>
<evidence type="ECO:0000256" key="9">
    <source>
        <dbReference type="RuleBase" id="RU003794"/>
    </source>
</evidence>
<keyword evidence="6 10" id="KW-1133">Transmembrane helix</keyword>
<keyword evidence="9" id="KW-0808">Transferase</keyword>
<evidence type="ECO:0000256" key="1">
    <source>
        <dbReference type="ARBA" id="ARBA00004429"/>
    </source>
</evidence>
<dbReference type="Pfam" id="PF01478">
    <property type="entry name" value="Peptidase_A24"/>
    <property type="match status" value="1"/>
</dbReference>
<evidence type="ECO:0000256" key="3">
    <source>
        <dbReference type="ARBA" id="ARBA00022475"/>
    </source>
</evidence>
<dbReference type="InterPro" id="IPR014032">
    <property type="entry name" value="Peptidase_A24A_bac"/>
</dbReference>
<keyword evidence="7 10" id="KW-0472">Membrane</keyword>
<dbReference type="GO" id="GO:0008168">
    <property type="term" value="F:methyltransferase activity"/>
    <property type="evidence" value="ECO:0007669"/>
    <property type="project" value="UniProtKB-KW"/>
</dbReference>
<dbReference type="Pfam" id="PF06750">
    <property type="entry name" value="A24_N_bact"/>
    <property type="match status" value="1"/>
</dbReference>
<proteinExistence type="inferred from homology"/>
<accession>A0A368UA66</accession>
<comment type="similarity">
    <text evidence="2 8">Belongs to the peptidase A24 family.</text>
</comment>
<evidence type="ECO:0000256" key="2">
    <source>
        <dbReference type="ARBA" id="ARBA00005801"/>
    </source>
</evidence>
<dbReference type="EC" id="3.4.23.43" evidence="9"/>
<dbReference type="AlphaFoldDB" id="A0A368UA66"/>
<feature type="transmembrane region" description="Helical" evidence="10">
    <location>
        <begin position="211"/>
        <end position="242"/>
    </location>
</feature>
<evidence type="ECO:0000256" key="5">
    <source>
        <dbReference type="ARBA" id="ARBA00022692"/>
    </source>
</evidence>
<evidence type="ECO:0000313" key="14">
    <source>
        <dbReference type="Proteomes" id="UP000253204"/>
    </source>
</evidence>
<feature type="transmembrane region" description="Helical" evidence="10">
    <location>
        <begin position="254"/>
        <end position="274"/>
    </location>
</feature>
<dbReference type="PRINTS" id="PR00864">
    <property type="entry name" value="PREPILNPTASE"/>
</dbReference>
<comment type="catalytic activity">
    <reaction evidence="9">
        <text>Typically cleaves a -Gly-|-Phe- bond to release an N-terminal, basic peptide of 5-8 residues from type IV prepilin, and then N-methylates the new N-terminal amino group, the methyl donor being S-adenosyl-L-methionine.</text>
        <dbReference type="EC" id="3.4.23.43"/>
    </reaction>
</comment>
<keyword evidence="3" id="KW-1003">Cell membrane</keyword>
<organism evidence="13 14">
    <name type="scientific">Vreelandella rituensis</name>
    <dbReference type="NCBI Taxonomy" id="2282306"/>
    <lineage>
        <taxon>Bacteria</taxon>
        <taxon>Pseudomonadati</taxon>
        <taxon>Pseudomonadota</taxon>
        <taxon>Gammaproteobacteria</taxon>
        <taxon>Oceanospirillales</taxon>
        <taxon>Halomonadaceae</taxon>
        <taxon>Vreelandella</taxon>
    </lineage>
</organism>
<dbReference type="GO" id="GO:0032259">
    <property type="term" value="P:methylation"/>
    <property type="evidence" value="ECO:0007669"/>
    <property type="project" value="UniProtKB-KW"/>
</dbReference>
<evidence type="ECO:0000259" key="12">
    <source>
        <dbReference type="Pfam" id="PF06750"/>
    </source>
</evidence>
<dbReference type="PANTHER" id="PTHR30487:SF0">
    <property type="entry name" value="PREPILIN LEADER PEPTIDASE_N-METHYLTRANSFERASE-RELATED"/>
    <property type="match status" value="1"/>
</dbReference>
<comment type="caution">
    <text evidence="13">The sequence shown here is derived from an EMBL/GenBank/DDBJ whole genome shotgun (WGS) entry which is preliminary data.</text>
</comment>
<evidence type="ECO:0000256" key="8">
    <source>
        <dbReference type="RuleBase" id="RU003793"/>
    </source>
</evidence>
<comment type="subcellular location">
    <subcellularLocation>
        <location evidence="1">Cell inner membrane</location>
        <topology evidence="1">Multi-pass membrane protein</topology>
    </subcellularLocation>
    <subcellularLocation>
        <location evidence="9">Cell membrane</location>
        <topology evidence="9">Multi-pass membrane protein</topology>
    </subcellularLocation>
</comment>
<keyword evidence="9" id="KW-0511">Multifunctional enzyme</keyword>
<feature type="transmembrane region" description="Helical" evidence="10">
    <location>
        <begin position="145"/>
        <end position="165"/>
    </location>
</feature>